<gene>
    <name evidence="1" type="ORF">X907_0361</name>
</gene>
<keyword evidence="2" id="KW-1185">Reference proteome</keyword>
<reference evidence="1 2" key="1">
    <citation type="submission" date="2016-12" db="EMBL/GenBank/DDBJ databases">
        <title>The genome of dimorphic prosthecate Glycocaulis alkaliphilus 6b-8t, isolated from crude oil dictates its adaptability in petroleum environments.</title>
        <authorList>
            <person name="Wu X.-L."/>
            <person name="Geng S."/>
        </authorList>
    </citation>
    <scope>NUCLEOTIDE SEQUENCE [LARGE SCALE GENOMIC DNA]</scope>
    <source>
        <strain evidence="1 2">6B-8</strain>
    </source>
</reference>
<evidence type="ECO:0000313" key="2">
    <source>
        <dbReference type="Proteomes" id="UP000286954"/>
    </source>
</evidence>
<evidence type="ECO:0000313" key="1">
    <source>
        <dbReference type="EMBL" id="AZU02909.1"/>
    </source>
</evidence>
<proteinExistence type="predicted"/>
<organism evidence="1 2">
    <name type="scientific">Glycocaulis alkaliphilus</name>
    <dbReference type="NCBI Taxonomy" id="1434191"/>
    <lineage>
        <taxon>Bacteria</taxon>
        <taxon>Pseudomonadati</taxon>
        <taxon>Pseudomonadota</taxon>
        <taxon>Alphaproteobacteria</taxon>
        <taxon>Maricaulales</taxon>
        <taxon>Maricaulaceae</taxon>
        <taxon>Glycocaulis</taxon>
    </lineage>
</organism>
<sequence>MKSPPSCGGLFSCLRHGWLRKVSAGAGNGGFTPIHARINQILHMFSNINAGK</sequence>
<protein>
    <submittedName>
        <fullName evidence="1">Uncharacterized protein</fullName>
    </submittedName>
</protein>
<name>A0A3T0E6I8_9PROT</name>
<accession>A0A3T0E6I8</accession>
<dbReference type="Proteomes" id="UP000286954">
    <property type="component" value="Chromosome"/>
</dbReference>
<dbReference type="KEGG" id="gak:X907_0361"/>
<dbReference type="EMBL" id="CP018911">
    <property type="protein sequence ID" value="AZU02909.1"/>
    <property type="molecule type" value="Genomic_DNA"/>
</dbReference>
<dbReference type="AlphaFoldDB" id="A0A3T0E6I8"/>